<gene>
    <name evidence="2" type="ORF">EM595_1346</name>
</gene>
<sequence>MATSPAPQPAKDDPNNAPESGDKQPDADKKS</sequence>
<evidence type="ECO:0000313" key="3">
    <source>
        <dbReference type="Proteomes" id="UP000059419"/>
    </source>
</evidence>
<dbReference type="STRING" id="1619313.EM595_1346"/>
<organism evidence="2 3">
    <name type="scientific">Duffyella gerundensis</name>
    <dbReference type="NCBI Taxonomy" id="1619313"/>
    <lineage>
        <taxon>Bacteria</taxon>
        <taxon>Pseudomonadati</taxon>
        <taxon>Pseudomonadota</taxon>
        <taxon>Gammaproteobacteria</taxon>
        <taxon>Enterobacterales</taxon>
        <taxon>Erwiniaceae</taxon>
        <taxon>Duffyella</taxon>
    </lineage>
</organism>
<feature type="region of interest" description="Disordered" evidence="1">
    <location>
        <begin position="1"/>
        <end position="31"/>
    </location>
</feature>
<dbReference type="KEGG" id="ege:EM595_1346"/>
<name>A0A0U5LML4_9GAMM</name>
<reference evidence="3" key="1">
    <citation type="submission" date="2015-11" db="EMBL/GenBank/DDBJ databases">
        <authorList>
            <person name="Blom J."/>
        </authorList>
    </citation>
    <scope>NUCLEOTIDE SEQUENCE [LARGE SCALE GENOMIC DNA]</scope>
</reference>
<dbReference type="EMBL" id="LN907827">
    <property type="protein sequence ID" value="CUU23580.1"/>
    <property type="molecule type" value="Genomic_DNA"/>
</dbReference>
<dbReference type="PATRIC" id="fig|1619313.3.peg.1392"/>
<dbReference type="Proteomes" id="UP000059419">
    <property type="component" value="Chromosome 1"/>
</dbReference>
<evidence type="ECO:0000256" key="1">
    <source>
        <dbReference type="SAM" id="MobiDB-lite"/>
    </source>
</evidence>
<feature type="compositionally biased region" description="Basic and acidic residues" evidence="1">
    <location>
        <begin position="10"/>
        <end position="31"/>
    </location>
</feature>
<proteinExistence type="predicted"/>
<evidence type="ECO:0000313" key="2">
    <source>
        <dbReference type="EMBL" id="CUU23580.1"/>
    </source>
</evidence>
<keyword evidence="3" id="KW-1185">Reference proteome</keyword>
<protein>
    <submittedName>
        <fullName evidence="2">Uncharacterized protein</fullName>
    </submittedName>
</protein>
<accession>A0A0U5LML4</accession>
<dbReference type="AlphaFoldDB" id="A0A0U5LML4"/>